<dbReference type="Pfam" id="PF13377">
    <property type="entry name" value="Peripla_BP_3"/>
    <property type="match status" value="1"/>
</dbReference>
<dbReference type="InterPro" id="IPR046335">
    <property type="entry name" value="LacI/GalR-like_sensor"/>
</dbReference>
<dbReference type="Proteomes" id="UP000252884">
    <property type="component" value="Unassembled WGS sequence"/>
</dbReference>
<reference evidence="5 6" key="1">
    <citation type="submission" date="2018-07" db="EMBL/GenBank/DDBJ databases">
        <title>Genomic Encyclopedia of Type Strains, Phase IV (KMG-IV): sequencing the most valuable type-strain genomes for metagenomic binning, comparative biology and taxonomic classification.</title>
        <authorList>
            <person name="Goeker M."/>
        </authorList>
    </citation>
    <scope>NUCLEOTIDE SEQUENCE [LARGE SCALE GENOMIC DNA]</scope>
    <source>
        <strain evidence="5 6">DSM 21634</strain>
    </source>
</reference>
<dbReference type="SMART" id="SM00354">
    <property type="entry name" value="HTH_LACI"/>
    <property type="match status" value="1"/>
</dbReference>
<dbReference type="OrthoDB" id="8770688at2"/>
<dbReference type="PANTHER" id="PTHR30146:SF33">
    <property type="entry name" value="TRANSCRIPTIONAL REGULATOR"/>
    <property type="match status" value="1"/>
</dbReference>
<sequence length="333" mass="34819">MPRPPSASKPATLHDVARAAGVSLITASRALGNPAVVSAKTIARVQDAVQATGYIPNLLAGGLKSKRSRMVAGIVPALAVAQFLPSVQTLTETLAAEGYQVLLGQTGYDLAREEVVLNTMISRQPDGIVFTGLVQDPAVRERLRRTGIPVVETWDLSDAPVDMLVGFSQDSVGRAVGTYFRAKGWQRVGIATAGDPRALLRKAGFEAAYGCAVPTASVAAPSNLERGRQALAELLARQPGLQAVCCSSDQLAQGVLVEAQARGLRVPQDLAVCGFGNADFAAHLWPSLSTVLIDGPAIGRLAAQLVLARCRGEAVAQPIVDVGFRIVERGSTA</sequence>
<comment type="caution">
    <text evidence="5">The sequence shown here is derived from an EMBL/GenBank/DDBJ whole genome shotgun (WGS) entry which is preliminary data.</text>
</comment>
<proteinExistence type="predicted"/>
<evidence type="ECO:0000256" key="2">
    <source>
        <dbReference type="ARBA" id="ARBA00023125"/>
    </source>
</evidence>
<dbReference type="InterPro" id="IPR000843">
    <property type="entry name" value="HTH_LacI"/>
</dbReference>
<name>A0A368YCB9_9BURK</name>
<keyword evidence="2" id="KW-0238">DNA-binding</keyword>
<dbReference type="CDD" id="cd01392">
    <property type="entry name" value="HTH_LacI"/>
    <property type="match status" value="1"/>
</dbReference>
<dbReference type="AlphaFoldDB" id="A0A368YCB9"/>
<dbReference type="EMBL" id="QPJK01000001">
    <property type="protein sequence ID" value="RCW76497.1"/>
    <property type="molecule type" value="Genomic_DNA"/>
</dbReference>
<dbReference type="SUPFAM" id="SSF47413">
    <property type="entry name" value="lambda repressor-like DNA-binding domains"/>
    <property type="match status" value="1"/>
</dbReference>
<dbReference type="InterPro" id="IPR010982">
    <property type="entry name" value="Lambda_DNA-bd_dom_sf"/>
</dbReference>
<dbReference type="InterPro" id="IPR028082">
    <property type="entry name" value="Peripla_BP_I"/>
</dbReference>
<dbReference type="Gene3D" id="3.40.50.2300">
    <property type="match status" value="2"/>
</dbReference>
<evidence type="ECO:0000256" key="1">
    <source>
        <dbReference type="ARBA" id="ARBA00023015"/>
    </source>
</evidence>
<protein>
    <submittedName>
        <fullName evidence="5">LacI family transcriptional regulator</fullName>
    </submittedName>
</protein>
<dbReference type="PROSITE" id="PS50932">
    <property type="entry name" value="HTH_LACI_2"/>
    <property type="match status" value="1"/>
</dbReference>
<dbReference type="GO" id="GO:0003700">
    <property type="term" value="F:DNA-binding transcription factor activity"/>
    <property type="evidence" value="ECO:0007669"/>
    <property type="project" value="TreeGrafter"/>
</dbReference>
<dbReference type="GO" id="GO:0000976">
    <property type="term" value="F:transcription cis-regulatory region binding"/>
    <property type="evidence" value="ECO:0007669"/>
    <property type="project" value="TreeGrafter"/>
</dbReference>
<evidence type="ECO:0000256" key="3">
    <source>
        <dbReference type="ARBA" id="ARBA00023163"/>
    </source>
</evidence>
<gene>
    <name evidence="5" type="ORF">DES41_1011103</name>
</gene>
<organism evidence="5 6">
    <name type="scientific">Pseudorhodoferax soli</name>
    <dbReference type="NCBI Taxonomy" id="545864"/>
    <lineage>
        <taxon>Bacteria</taxon>
        <taxon>Pseudomonadati</taxon>
        <taxon>Pseudomonadota</taxon>
        <taxon>Betaproteobacteria</taxon>
        <taxon>Burkholderiales</taxon>
        <taxon>Comamonadaceae</taxon>
    </lineage>
</organism>
<feature type="domain" description="HTH lacI-type" evidence="4">
    <location>
        <begin position="11"/>
        <end position="65"/>
    </location>
</feature>
<dbReference type="PROSITE" id="PS00356">
    <property type="entry name" value="HTH_LACI_1"/>
    <property type="match status" value="1"/>
</dbReference>
<keyword evidence="3" id="KW-0804">Transcription</keyword>
<dbReference type="RefSeq" id="WP_114466550.1">
    <property type="nucleotide sequence ID" value="NZ_QPJK01000001.1"/>
</dbReference>
<dbReference type="PANTHER" id="PTHR30146">
    <property type="entry name" value="LACI-RELATED TRANSCRIPTIONAL REPRESSOR"/>
    <property type="match status" value="1"/>
</dbReference>
<accession>A0A368YCB9</accession>
<dbReference type="SUPFAM" id="SSF53822">
    <property type="entry name" value="Periplasmic binding protein-like I"/>
    <property type="match status" value="1"/>
</dbReference>
<dbReference type="Pfam" id="PF00356">
    <property type="entry name" value="LacI"/>
    <property type="match status" value="1"/>
</dbReference>
<keyword evidence="6" id="KW-1185">Reference proteome</keyword>
<evidence type="ECO:0000313" key="5">
    <source>
        <dbReference type="EMBL" id="RCW76497.1"/>
    </source>
</evidence>
<evidence type="ECO:0000259" key="4">
    <source>
        <dbReference type="PROSITE" id="PS50932"/>
    </source>
</evidence>
<keyword evidence="1" id="KW-0805">Transcription regulation</keyword>
<dbReference type="Gene3D" id="1.10.260.40">
    <property type="entry name" value="lambda repressor-like DNA-binding domains"/>
    <property type="match status" value="1"/>
</dbReference>
<evidence type="ECO:0000313" key="6">
    <source>
        <dbReference type="Proteomes" id="UP000252884"/>
    </source>
</evidence>
<dbReference type="CDD" id="cd01575">
    <property type="entry name" value="PBP1_GntR"/>
    <property type="match status" value="1"/>
</dbReference>